<protein>
    <submittedName>
        <fullName evidence="2">Lantibiotic dehydratase</fullName>
    </submittedName>
</protein>
<reference evidence="2 3" key="1">
    <citation type="submission" date="2020-01" db="EMBL/GenBank/DDBJ databases">
        <title>Kibdelosporangium persica a novel Actinomycetes from a hot desert in Iran.</title>
        <authorList>
            <person name="Safaei N."/>
            <person name="Zaburannyi N."/>
            <person name="Mueller R."/>
            <person name="Wink J."/>
        </authorList>
    </citation>
    <scope>NUCLEOTIDE SEQUENCE [LARGE SCALE GENOMIC DNA]</scope>
    <source>
        <strain evidence="2 3">4NS15</strain>
    </source>
</reference>
<evidence type="ECO:0000313" key="3">
    <source>
        <dbReference type="Proteomes" id="UP000763557"/>
    </source>
</evidence>
<dbReference type="EMBL" id="JAAATY010000074">
    <property type="protein sequence ID" value="NRN71461.1"/>
    <property type="molecule type" value="Genomic_DNA"/>
</dbReference>
<name>A0ABX2FKY8_9PSEU</name>
<dbReference type="Pfam" id="PF04738">
    <property type="entry name" value="Lant_dehydr_N"/>
    <property type="match status" value="1"/>
</dbReference>
<accession>A0ABX2FKY8</accession>
<dbReference type="InterPro" id="IPR006827">
    <property type="entry name" value="Lant_deHydtase_N"/>
</dbReference>
<sequence length="721" mass="79408">MEWVGFEELFGEVVVSVARELQRVAGLGGFRAAVAWQNRPVLGSGVGPFLAWVPSVGGRSSMPRQREELVAHYWQRFCVKNDTIGFFGPVGWGRWDLSSCGVSVDPGVGFVAASEVYFASWAIDAVAKEIEADPAIRAWIPPRRLSYVRADGDTVLLPGRPPQDISLSDSRVLDLCDGVRTAAEIASALSISEPAVEDVLTTLQRRRLIVRRIEVPASAHPEQTLRSKLERIADVAVRDRALAKLAGIERARDRVRDAGMDADALVDALTALDNEFASLTDSAATRAKGARVAPCRSLLYSDARRSAVATVGTAILDELTPLGLVLTSARWMTNRVAERIGARVRQVYRRLRDERGAVDIGSLWLACVPVPHPEAAADVAAVQDELRARWAPILGAPPGSRRVHLSSADIAAAVREQFEEPGRGWNIARYVSPDVLICAEDLAAVERGDFELVLGELHVAMNTVGASLFVMQHPDIDSLLAETERDFPGPRVMPMLPKEQPPRWSARSRPALVRPKDYFVGVVDYTGDPGRPRNVNAADICVEERSGRLVGVLPDGTEFDVLDVFGNALTNHVMDRFTLRADADHAPRVTIDKMVVARETWRVNASGLSFADEKSEPRRFVRARWWRASLGLPRFVFVVSPAEPRPFFVDFDSPVYVNIFAKAVRRLVRKDPDARFTVTEMLPTPEHAWLTDDEGNRYTAELRFVAVDQTVVESTVDGTAP</sequence>
<keyword evidence="3" id="KW-1185">Reference proteome</keyword>
<feature type="domain" description="Lantibiotic dehydratase N-terminal" evidence="1">
    <location>
        <begin position="30"/>
        <end position="659"/>
    </location>
</feature>
<gene>
    <name evidence="2" type="ORF">GC106_87410</name>
</gene>
<proteinExistence type="predicted"/>
<evidence type="ECO:0000259" key="1">
    <source>
        <dbReference type="Pfam" id="PF04738"/>
    </source>
</evidence>
<comment type="caution">
    <text evidence="2">The sequence shown here is derived from an EMBL/GenBank/DDBJ whole genome shotgun (WGS) entry which is preliminary data.</text>
</comment>
<dbReference type="Proteomes" id="UP000763557">
    <property type="component" value="Unassembled WGS sequence"/>
</dbReference>
<organism evidence="2 3">
    <name type="scientific">Kibdelosporangium persicum</name>
    <dbReference type="NCBI Taxonomy" id="2698649"/>
    <lineage>
        <taxon>Bacteria</taxon>
        <taxon>Bacillati</taxon>
        <taxon>Actinomycetota</taxon>
        <taxon>Actinomycetes</taxon>
        <taxon>Pseudonocardiales</taxon>
        <taxon>Pseudonocardiaceae</taxon>
        <taxon>Kibdelosporangium</taxon>
    </lineage>
</organism>
<evidence type="ECO:0000313" key="2">
    <source>
        <dbReference type="EMBL" id="NRN71461.1"/>
    </source>
</evidence>